<keyword evidence="2" id="KW-1185">Reference proteome</keyword>
<reference evidence="1 2" key="1">
    <citation type="journal article" date="2020" name="Genome Biol. Evol.">
        <title>Comparative genomics of Sclerotiniaceae.</title>
        <authorList>
            <person name="Valero Jimenez C.A."/>
            <person name="Steentjes M."/>
            <person name="Scholten O.E."/>
            <person name="Van Kan J.A.L."/>
        </authorList>
    </citation>
    <scope>NUCLEOTIDE SEQUENCE [LARGE SCALE GENOMIC DNA]</scope>
    <source>
        <strain evidence="1 2">B1</strain>
    </source>
</reference>
<accession>A0ABQ7IYI3</accession>
<organism evidence="1 2">
    <name type="scientific">Botrytis deweyae</name>
    <dbReference type="NCBI Taxonomy" id="2478750"/>
    <lineage>
        <taxon>Eukaryota</taxon>
        <taxon>Fungi</taxon>
        <taxon>Dikarya</taxon>
        <taxon>Ascomycota</taxon>
        <taxon>Pezizomycotina</taxon>
        <taxon>Leotiomycetes</taxon>
        <taxon>Helotiales</taxon>
        <taxon>Sclerotiniaceae</taxon>
        <taxon>Botrytis</taxon>
    </lineage>
</organism>
<comment type="caution">
    <text evidence="1">The sequence shown here is derived from an EMBL/GenBank/DDBJ whole genome shotgun (WGS) entry which is preliminary data.</text>
</comment>
<dbReference type="GeneID" id="62228456"/>
<evidence type="ECO:0000313" key="2">
    <source>
        <dbReference type="Proteomes" id="UP000783213"/>
    </source>
</evidence>
<dbReference type="RefSeq" id="XP_038814286.1">
    <property type="nucleotide sequence ID" value="XM_038949301.1"/>
</dbReference>
<name>A0ABQ7IYI3_9HELO</name>
<dbReference type="Proteomes" id="UP000783213">
    <property type="component" value="Unassembled WGS sequence"/>
</dbReference>
<gene>
    <name evidence="1" type="ORF">EAE98_001682</name>
</gene>
<sequence length="72" mass="8099">MEKAYYNFTTLQTSIHDFVLSSRLCPKYSPNFNGNCRNADDYSSHVEDAYGPRSSTRNSHQVLGVPACSLHV</sequence>
<protein>
    <submittedName>
        <fullName evidence="1">Uncharacterized protein</fullName>
    </submittedName>
</protein>
<proteinExistence type="predicted"/>
<dbReference type="EMBL" id="RCSX01000003">
    <property type="protein sequence ID" value="KAF7937368.1"/>
    <property type="molecule type" value="Genomic_DNA"/>
</dbReference>
<evidence type="ECO:0000313" key="1">
    <source>
        <dbReference type="EMBL" id="KAF7937368.1"/>
    </source>
</evidence>